<accession>A0ABU0FDJ1</accession>
<dbReference type="Proteomes" id="UP001237448">
    <property type="component" value="Unassembled WGS sequence"/>
</dbReference>
<dbReference type="RefSeq" id="WP_307426907.1">
    <property type="nucleotide sequence ID" value="NZ_JAUSVK010000001.1"/>
</dbReference>
<evidence type="ECO:0000256" key="1">
    <source>
        <dbReference type="SAM" id="SignalP"/>
    </source>
</evidence>
<evidence type="ECO:0000313" key="3">
    <source>
        <dbReference type="Proteomes" id="UP001237448"/>
    </source>
</evidence>
<keyword evidence="1" id="KW-0732">Signal</keyword>
<proteinExistence type="predicted"/>
<comment type="caution">
    <text evidence="2">The sequence shown here is derived from an EMBL/GenBank/DDBJ whole genome shotgun (WGS) entry which is preliminary data.</text>
</comment>
<dbReference type="EMBL" id="JAUSVK010000001">
    <property type="protein sequence ID" value="MDQ0392675.1"/>
    <property type="molecule type" value="Genomic_DNA"/>
</dbReference>
<feature type="chain" id="PRO_5045372940" evidence="1">
    <location>
        <begin position="23"/>
        <end position="86"/>
    </location>
</feature>
<protein>
    <submittedName>
        <fullName evidence="2">Uncharacterized protein</fullName>
    </submittedName>
</protein>
<feature type="signal peptide" evidence="1">
    <location>
        <begin position="1"/>
        <end position="22"/>
    </location>
</feature>
<keyword evidence="3" id="KW-1185">Reference proteome</keyword>
<name>A0ABU0FDJ1_9HYPH</name>
<reference evidence="2 3" key="1">
    <citation type="submission" date="2023-07" db="EMBL/GenBank/DDBJ databases">
        <title>Genomic Encyclopedia of Type Strains, Phase IV (KMG-IV): sequencing the most valuable type-strain genomes for metagenomic binning, comparative biology and taxonomic classification.</title>
        <authorList>
            <person name="Goeker M."/>
        </authorList>
    </citation>
    <scope>NUCLEOTIDE SEQUENCE [LARGE SCALE GENOMIC DNA]</scope>
    <source>
        <strain evidence="2 3">DSM 5896</strain>
    </source>
</reference>
<evidence type="ECO:0000313" key="2">
    <source>
        <dbReference type="EMBL" id="MDQ0392675.1"/>
    </source>
</evidence>
<organism evidence="2 3">
    <name type="scientific">Labrys monachus</name>
    <dbReference type="NCBI Taxonomy" id="217067"/>
    <lineage>
        <taxon>Bacteria</taxon>
        <taxon>Pseudomonadati</taxon>
        <taxon>Pseudomonadota</taxon>
        <taxon>Alphaproteobacteria</taxon>
        <taxon>Hyphomicrobiales</taxon>
        <taxon>Xanthobacteraceae</taxon>
        <taxon>Labrys</taxon>
    </lineage>
</organism>
<gene>
    <name evidence="2" type="ORF">J3R73_002467</name>
</gene>
<sequence length="86" mass="9031">MSKITMLVAVLGFVAAAGAAQAMTAAPIGPNPSIASDVRMGCGPGMQPNAFNRCVPNRRAPVMRRLVCPRGTHLAPSGRRCLPNRF</sequence>